<dbReference type="InterPro" id="IPR023451">
    <property type="entry name" value="Thymidate_synth/dCMP_Mease_dom"/>
</dbReference>
<comment type="subunit">
    <text evidence="6">Homodimer.</text>
</comment>
<evidence type="ECO:0000256" key="3">
    <source>
        <dbReference type="ARBA" id="ARBA00022603"/>
    </source>
</evidence>
<name>A0ABM5M5B0_MESHM</name>
<dbReference type="Gene3D" id="3.30.572.10">
    <property type="entry name" value="Thymidylate synthase/dCMP hydroxymethylase domain"/>
    <property type="match status" value="1"/>
</dbReference>
<proteinExistence type="inferred from homology"/>
<feature type="binding site" description="in other chain" evidence="6">
    <location>
        <position position="201"/>
    </location>
    <ligand>
        <name>dUMP</name>
        <dbReference type="ChEBI" id="CHEBI:246422"/>
        <note>ligand shared between dimeric partners</note>
    </ligand>
</feature>
<feature type="binding site" description="in other chain" evidence="6">
    <location>
        <begin position="190"/>
        <end position="193"/>
    </location>
    <ligand>
        <name>dUMP</name>
        <dbReference type="ChEBI" id="CHEBI:246422"/>
        <note>ligand shared between dimeric partners</note>
    </ligand>
</feature>
<feature type="domain" description="Thymidylate synthase/dCMP hydroxymethylase" evidence="8">
    <location>
        <begin position="2"/>
        <end position="264"/>
    </location>
</feature>
<dbReference type="EMBL" id="CP002669">
    <property type="protein sequence ID" value="AEC46013.1"/>
    <property type="molecule type" value="Genomic_DNA"/>
</dbReference>
<feature type="binding site" description="in other chain" evidence="6">
    <location>
        <begin position="231"/>
        <end position="233"/>
    </location>
    <ligand>
        <name>dUMP</name>
        <dbReference type="ChEBI" id="CHEBI:246422"/>
        <note>ligand shared between dimeric partners</note>
    </ligand>
</feature>
<dbReference type="NCBIfam" id="NF002496">
    <property type="entry name" value="PRK01827.1-2"/>
    <property type="match status" value="1"/>
</dbReference>
<feature type="active site" description="Nucleophile" evidence="6">
    <location>
        <position position="170"/>
    </location>
</feature>
<gene>
    <name evidence="6 9" type="primary">thyA</name>
    <name evidence="9" type="ordered locus">SRH_02310</name>
</gene>
<reference evidence="9 10" key="1">
    <citation type="journal article" date="2011" name="J. Bacteriol.">
        <title>Genome analysis of a Mycoplasma hyorhinis strain derived from a primary human melanoma cell line.</title>
        <authorList>
            <person name="Kornspan J.D."/>
            <person name="Lysnyansky I."/>
            <person name="Kahan T."/>
            <person name="Herrmann R."/>
            <person name="Rottem S."/>
            <person name="Nir-Paz R."/>
        </authorList>
    </citation>
    <scope>NUCLEOTIDE SEQUENCE [LARGE SCALE GENOMIC DNA]</scope>
    <source>
        <strain evidence="9 10">MCLD</strain>
    </source>
</reference>
<evidence type="ECO:0000256" key="5">
    <source>
        <dbReference type="ARBA" id="ARBA00022727"/>
    </source>
</evidence>
<keyword evidence="10" id="KW-1185">Reference proteome</keyword>
<dbReference type="InterPro" id="IPR020940">
    <property type="entry name" value="Thymidylate_synthase_AS"/>
</dbReference>
<accession>A0ABM5M5B0</accession>
<organism evidence="9 10">
    <name type="scientific">Mesomycoplasma hyorhinis (strain MCLD)</name>
    <name type="common">Mycoplasma hyorhinis</name>
    <dbReference type="NCBI Taxonomy" id="936139"/>
    <lineage>
        <taxon>Bacteria</taxon>
        <taxon>Bacillati</taxon>
        <taxon>Mycoplasmatota</taxon>
        <taxon>Mycoplasmoidales</taxon>
        <taxon>Metamycoplasmataceae</taxon>
        <taxon>Mesomycoplasma</taxon>
    </lineage>
</organism>
<keyword evidence="2 6" id="KW-0963">Cytoplasm</keyword>
<feature type="binding site" description="in other chain" evidence="6">
    <location>
        <position position="21"/>
    </location>
    <ligand>
        <name>dUMP</name>
        <dbReference type="ChEBI" id="CHEBI:246422"/>
        <note>ligand shared between dimeric partners</note>
    </ligand>
</feature>
<feature type="active site" evidence="7">
    <location>
        <position position="170"/>
    </location>
</feature>
<dbReference type="InterPro" id="IPR036926">
    <property type="entry name" value="Thymidate_synth/dCMP_Mease_sf"/>
</dbReference>
<dbReference type="GO" id="GO:0004799">
    <property type="term" value="F:thymidylate synthase activity"/>
    <property type="evidence" value="ECO:0007669"/>
    <property type="project" value="UniProtKB-EC"/>
</dbReference>
<dbReference type="NCBIfam" id="TIGR03284">
    <property type="entry name" value="thym_sym"/>
    <property type="match status" value="1"/>
</dbReference>
<keyword evidence="3 6" id="KW-0489">Methyltransferase</keyword>
<comment type="caution">
    <text evidence="6">Lacks conserved residue(s) required for the propagation of feature annotation.</text>
</comment>
<comment type="similarity">
    <text evidence="6">Belongs to the thymidylate synthase family. Bacterial-type ThyA subfamily.</text>
</comment>
<dbReference type="HAMAP" id="MF_00008">
    <property type="entry name" value="Thymidy_synth_bact"/>
    <property type="match status" value="1"/>
</dbReference>
<sequence>MRQYLEFLRHILQKGIKKTNRTIVDSINTFGYQMRFDLSEGFPLVTTKKTNFASIAHELLWFIKGDTNIKYLVDNNVNIWNEWPYENYKKSKEFQGESLKEFIVKIKENPSFAKQFGELGPVYGKQWRNFLGVDQLKKVIQEIKTNPNSRRLIVSAWNPLEIDSMLLPPCHSLFQFYVANNKLSCQLYQRSADAFLGVPFNIASYSLLVFMIAQECELEVGEFIHTIGDAHIYVNHIDQVNLQLTRIPHKLPKLKITKNLFLIFNLKIYN</sequence>
<keyword evidence="5 6" id="KW-0545">Nucleotide biosynthesis</keyword>
<dbReference type="PROSITE" id="PS00091">
    <property type="entry name" value="THYMIDYLATE_SYNTHASE"/>
    <property type="match status" value="1"/>
</dbReference>
<evidence type="ECO:0000256" key="6">
    <source>
        <dbReference type="HAMAP-Rule" id="MF_00008"/>
    </source>
</evidence>
<comment type="subcellular location">
    <subcellularLocation>
        <location evidence="6">Cytoplasm</location>
    </subcellularLocation>
</comment>
<feature type="binding site" evidence="6">
    <location>
        <begin position="150"/>
        <end position="151"/>
    </location>
    <ligand>
        <name>dUMP</name>
        <dbReference type="ChEBI" id="CHEBI:246422"/>
        <note>ligand shared between dimeric partners</note>
    </ligand>
</feature>
<evidence type="ECO:0000256" key="4">
    <source>
        <dbReference type="ARBA" id="ARBA00022679"/>
    </source>
</evidence>
<dbReference type="PANTHER" id="PTHR11548:SF9">
    <property type="entry name" value="THYMIDYLATE SYNTHASE"/>
    <property type="match status" value="1"/>
</dbReference>
<evidence type="ECO:0000256" key="2">
    <source>
        <dbReference type="ARBA" id="ARBA00022490"/>
    </source>
</evidence>
<evidence type="ECO:0000256" key="7">
    <source>
        <dbReference type="PROSITE-ProRule" id="PRU10016"/>
    </source>
</evidence>
<evidence type="ECO:0000256" key="1">
    <source>
        <dbReference type="ARBA" id="ARBA00011947"/>
    </source>
</evidence>
<comment type="catalytic activity">
    <reaction evidence="6">
        <text>dUMP + (6R)-5,10-methylene-5,6,7,8-tetrahydrofolate = 7,8-dihydrofolate + dTMP</text>
        <dbReference type="Rhea" id="RHEA:12104"/>
        <dbReference type="ChEBI" id="CHEBI:15636"/>
        <dbReference type="ChEBI" id="CHEBI:57451"/>
        <dbReference type="ChEBI" id="CHEBI:63528"/>
        <dbReference type="ChEBI" id="CHEBI:246422"/>
        <dbReference type="EC" id="2.1.1.45"/>
    </reaction>
</comment>
<dbReference type="InterPro" id="IPR000398">
    <property type="entry name" value="Thymidylate_synthase"/>
</dbReference>
<dbReference type="Pfam" id="PF00303">
    <property type="entry name" value="Thymidylat_synt"/>
    <property type="match status" value="1"/>
</dbReference>
<dbReference type="CDD" id="cd00351">
    <property type="entry name" value="TS_Pyrimidine_HMase"/>
    <property type="match status" value="1"/>
</dbReference>
<evidence type="ECO:0000313" key="9">
    <source>
        <dbReference type="EMBL" id="AEC46013.1"/>
    </source>
</evidence>
<dbReference type="PRINTS" id="PR00108">
    <property type="entry name" value="THYMDSNTHASE"/>
</dbReference>
<dbReference type="SUPFAM" id="SSF55831">
    <property type="entry name" value="Thymidylate synthase/dCMP hydroxymethylase"/>
    <property type="match status" value="1"/>
</dbReference>
<dbReference type="InterPro" id="IPR045097">
    <property type="entry name" value="Thymidate_synth/dCMP_Mease"/>
</dbReference>
<comment type="function">
    <text evidence="6">Catalyzes the reductive methylation of 2'-deoxyuridine-5'-monophosphate (dUMP) to 2'-deoxythymidine-5'-monophosphate (dTMP) while utilizing 5,10-methylenetetrahydrofolate (mTHF) as the methyl donor and reductant in the reaction, yielding dihydrofolate (DHF) as a by-product. This enzymatic reaction provides an intracellular de novo source of dTMP, an essential precursor for DNA biosynthesis.</text>
</comment>
<dbReference type="EC" id="2.1.1.45" evidence="1 6"/>
<comment type="pathway">
    <text evidence="6">Pyrimidine metabolism; dTTP biosynthesis.</text>
</comment>
<protein>
    <recommendedName>
        <fullName evidence="1 6">Thymidylate synthase</fullName>
        <shortName evidence="6">TS</shortName>
        <shortName evidence="6">TSase</shortName>
        <ecNumber evidence="1 6">2.1.1.45</ecNumber>
    </recommendedName>
</protein>
<dbReference type="Proteomes" id="UP000008738">
    <property type="component" value="Chromosome"/>
</dbReference>
<dbReference type="PANTHER" id="PTHR11548">
    <property type="entry name" value="THYMIDYLATE SYNTHASE 1"/>
    <property type="match status" value="1"/>
</dbReference>
<evidence type="ECO:0000313" key="10">
    <source>
        <dbReference type="Proteomes" id="UP000008738"/>
    </source>
</evidence>
<feature type="binding site" evidence="6">
    <location>
        <position position="51"/>
    </location>
    <ligand>
        <name>(6R)-5,10-methylene-5,6,7,8-tetrahydrofolate</name>
        <dbReference type="ChEBI" id="CHEBI:15636"/>
    </ligand>
</feature>
<feature type="binding site" evidence="6">
    <location>
        <position position="193"/>
    </location>
    <ligand>
        <name>(6R)-5,10-methylene-5,6,7,8-tetrahydrofolate</name>
        <dbReference type="ChEBI" id="CHEBI:15636"/>
    </ligand>
</feature>
<keyword evidence="4 6" id="KW-0808">Transferase</keyword>
<dbReference type="GO" id="GO:0032259">
    <property type="term" value="P:methylation"/>
    <property type="evidence" value="ECO:0007669"/>
    <property type="project" value="UniProtKB-KW"/>
</dbReference>
<dbReference type="NCBIfam" id="NF002497">
    <property type="entry name" value="PRK01827.1-3"/>
    <property type="match status" value="1"/>
</dbReference>
<evidence type="ECO:0000259" key="8">
    <source>
        <dbReference type="Pfam" id="PF00303"/>
    </source>
</evidence>